<evidence type="ECO:0000313" key="2">
    <source>
        <dbReference type="EMBL" id="KAJ5115414.1"/>
    </source>
</evidence>
<evidence type="ECO:0000256" key="1">
    <source>
        <dbReference type="SAM" id="MobiDB-lite"/>
    </source>
</evidence>
<dbReference type="RefSeq" id="XP_056516605.1">
    <property type="nucleotide sequence ID" value="XM_056651755.1"/>
</dbReference>
<name>A0A9W9GBH7_9EURO</name>
<sequence>MVFGSFERDVSMSRGSDELLTHRDTAEPVARFMVRTGLLGQSREVDDAAMGRKPAIRRRQDRPAAQRRDRITIQQGHSSRTE</sequence>
<protein>
    <submittedName>
        <fullName evidence="2">Uncharacterized protein</fullName>
    </submittedName>
</protein>
<dbReference type="Proteomes" id="UP001141434">
    <property type="component" value="Unassembled WGS sequence"/>
</dbReference>
<keyword evidence="3" id="KW-1185">Reference proteome</keyword>
<gene>
    <name evidence="2" type="ORF">NUU61_001173</name>
</gene>
<feature type="region of interest" description="Disordered" evidence="1">
    <location>
        <begin position="1"/>
        <end position="22"/>
    </location>
</feature>
<dbReference type="AlphaFoldDB" id="A0A9W9GBH7"/>
<dbReference type="OrthoDB" id="4368687at2759"/>
<feature type="compositionally biased region" description="Basic and acidic residues" evidence="1">
    <location>
        <begin position="61"/>
        <end position="71"/>
    </location>
</feature>
<dbReference type="EMBL" id="JAPMSZ010000001">
    <property type="protein sequence ID" value="KAJ5115414.1"/>
    <property type="molecule type" value="Genomic_DNA"/>
</dbReference>
<feature type="compositionally biased region" description="Polar residues" evidence="1">
    <location>
        <begin position="72"/>
        <end position="82"/>
    </location>
</feature>
<proteinExistence type="predicted"/>
<feature type="region of interest" description="Disordered" evidence="1">
    <location>
        <begin position="44"/>
        <end position="82"/>
    </location>
</feature>
<reference evidence="2" key="1">
    <citation type="submission" date="2022-11" db="EMBL/GenBank/DDBJ databases">
        <authorList>
            <person name="Petersen C."/>
        </authorList>
    </citation>
    <scope>NUCLEOTIDE SEQUENCE</scope>
    <source>
        <strain evidence="2">IBT 34128</strain>
    </source>
</reference>
<dbReference type="GeneID" id="81390923"/>
<accession>A0A9W9GBH7</accession>
<reference evidence="2" key="2">
    <citation type="journal article" date="2023" name="IMA Fungus">
        <title>Comparative genomic study of the Penicillium genus elucidates a diverse pangenome and 15 lateral gene transfer events.</title>
        <authorList>
            <person name="Petersen C."/>
            <person name="Sorensen T."/>
            <person name="Nielsen M.R."/>
            <person name="Sondergaard T.E."/>
            <person name="Sorensen J.L."/>
            <person name="Fitzpatrick D.A."/>
            <person name="Frisvad J.C."/>
            <person name="Nielsen K.L."/>
        </authorList>
    </citation>
    <scope>NUCLEOTIDE SEQUENCE</scope>
    <source>
        <strain evidence="2">IBT 34128</strain>
    </source>
</reference>
<organism evidence="2 3">
    <name type="scientific">Penicillium alfredii</name>
    <dbReference type="NCBI Taxonomy" id="1506179"/>
    <lineage>
        <taxon>Eukaryota</taxon>
        <taxon>Fungi</taxon>
        <taxon>Dikarya</taxon>
        <taxon>Ascomycota</taxon>
        <taxon>Pezizomycotina</taxon>
        <taxon>Eurotiomycetes</taxon>
        <taxon>Eurotiomycetidae</taxon>
        <taxon>Eurotiales</taxon>
        <taxon>Aspergillaceae</taxon>
        <taxon>Penicillium</taxon>
    </lineage>
</organism>
<comment type="caution">
    <text evidence="2">The sequence shown here is derived from an EMBL/GenBank/DDBJ whole genome shotgun (WGS) entry which is preliminary data.</text>
</comment>
<evidence type="ECO:0000313" key="3">
    <source>
        <dbReference type="Proteomes" id="UP001141434"/>
    </source>
</evidence>